<sequence length="73" mass="8675">MNLMSLQLDKEAQVIAAQWLEELEHEDGWFTMTVRIAAQIDAALREHHYEGVVMWYSEEDYIEERIEYRGSAQ</sequence>
<dbReference type="Proteomes" id="UP000031672">
    <property type="component" value="Unassembled WGS sequence"/>
</dbReference>
<organism evidence="1 2">
    <name type="scientific">Vibrio renipiscarius</name>
    <dbReference type="NCBI Taxonomy" id="1461322"/>
    <lineage>
        <taxon>Bacteria</taxon>
        <taxon>Pseudomonadati</taxon>
        <taxon>Pseudomonadota</taxon>
        <taxon>Gammaproteobacteria</taxon>
        <taxon>Vibrionales</taxon>
        <taxon>Vibrionaceae</taxon>
        <taxon>Vibrio</taxon>
    </lineage>
</organism>
<accession>A0A0C2JCN6</accession>
<evidence type="ECO:0000313" key="2">
    <source>
        <dbReference type="Proteomes" id="UP000031672"/>
    </source>
</evidence>
<proteinExistence type="predicted"/>
<accession>A0A0C2NQV4</accession>
<reference evidence="1 2" key="1">
    <citation type="submission" date="2014-11" db="EMBL/GenBank/DDBJ databases">
        <title>Draft Genome Sequence of Vibrio piscirenalis strains CECT 8603T and CECT 8604, two marine Gammaproteobacterium isolated from cultured gilthead sea bream (Sparus aurata).</title>
        <authorList>
            <person name="Arahal D.R."/>
            <person name="Rodrigo-Torres L."/>
            <person name="Lucena T."/>
            <person name="Pujalte M.J."/>
        </authorList>
    </citation>
    <scope>NUCLEOTIDE SEQUENCE [LARGE SCALE GENOMIC DNA]</scope>
    <source>
        <strain evidence="1 2">DCR 1-4-2</strain>
    </source>
</reference>
<comment type="caution">
    <text evidence="1">The sequence shown here is derived from an EMBL/GenBank/DDBJ whole genome shotgun (WGS) entry which is preliminary data.</text>
</comment>
<protein>
    <submittedName>
        <fullName evidence="1">Uncharacterized protein</fullName>
    </submittedName>
</protein>
<keyword evidence="2" id="KW-1185">Reference proteome</keyword>
<gene>
    <name evidence="1" type="ORF">OJ16_01535</name>
</gene>
<evidence type="ECO:0000313" key="1">
    <source>
        <dbReference type="EMBL" id="KII81901.1"/>
    </source>
</evidence>
<dbReference type="EMBL" id="JTKH01000003">
    <property type="protein sequence ID" value="KII81901.1"/>
    <property type="molecule type" value="Genomic_DNA"/>
</dbReference>
<dbReference type="OrthoDB" id="5891045at2"/>
<dbReference type="RefSeq" id="WP_040986678.1">
    <property type="nucleotide sequence ID" value="NZ_JTKH01000003.1"/>
</dbReference>
<dbReference type="AlphaFoldDB" id="A0A0C2NQV4"/>
<name>A0A0C2NQV4_9VIBR</name>